<evidence type="ECO:0000313" key="14">
    <source>
        <dbReference type="EMBL" id="CAI9757044.1"/>
    </source>
</evidence>
<comment type="similarity">
    <text evidence="7 10">Belongs to the HD-ZIP homeobox family. Class I subfamily.</text>
</comment>
<dbReference type="PROSITE" id="PS50071">
    <property type="entry name" value="HOMEOBOX_2"/>
    <property type="match status" value="1"/>
</dbReference>
<keyword evidence="11" id="KW-0175">Coiled coil</keyword>
<dbReference type="EMBL" id="OU503037">
    <property type="protein sequence ID" value="CAI9757044.1"/>
    <property type="molecule type" value="Genomic_DNA"/>
</dbReference>
<feature type="domain" description="Homeobox" evidence="13">
    <location>
        <begin position="16"/>
        <end position="76"/>
    </location>
</feature>
<dbReference type="InterPro" id="IPR045224">
    <property type="entry name" value="HDZip_class_I_plant"/>
</dbReference>
<dbReference type="Pfam" id="PF00046">
    <property type="entry name" value="Homeodomain"/>
    <property type="match status" value="1"/>
</dbReference>
<feature type="DNA-binding region" description="Homeobox" evidence="8">
    <location>
        <begin position="18"/>
        <end position="77"/>
    </location>
</feature>
<evidence type="ECO:0000256" key="2">
    <source>
        <dbReference type="ARBA" id="ARBA00023015"/>
    </source>
</evidence>
<evidence type="ECO:0000313" key="15">
    <source>
        <dbReference type="Proteomes" id="UP000834106"/>
    </source>
</evidence>
<dbReference type="InterPro" id="IPR001356">
    <property type="entry name" value="HD"/>
</dbReference>
<organism evidence="14 15">
    <name type="scientific">Fraxinus pennsylvanica</name>
    <dbReference type="NCBI Taxonomy" id="56036"/>
    <lineage>
        <taxon>Eukaryota</taxon>
        <taxon>Viridiplantae</taxon>
        <taxon>Streptophyta</taxon>
        <taxon>Embryophyta</taxon>
        <taxon>Tracheophyta</taxon>
        <taxon>Spermatophyta</taxon>
        <taxon>Magnoliopsida</taxon>
        <taxon>eudicotyledons</taxon>
        <taxon>Gunneridae</taxon>
        <taxon>Pentapetalae</taxon>
        <taxon>asterids</taxon>
        <taxon>lamiids</taxon>
        <taxon>Lamiales</taxon>
        <taxon>Oleaceae</taxon>
        <taxon>Oleeae</taxon>
        <taxon>Fraxinus</taxon>
    </lineage>
</organism>
<dbReference type="InterPro" id="IPR017970">
    <property type="entry name" value="Homeobox_CS"/>
</dbReference>
<dbReference type="PANTHER" id="PTHR24326">
    <property type="entry name" value="HOMEOBOX-LEUCINE ZIPPER PROTEIN"/>
    <property type="match status" value="1"/>
</dbReference>
<sequence length="187" mass="21763">MNVFNSQNQKQHHSSSSSKHKKKRLNEGQVRLLEASFDANKKLDPEHKFHLARELGVPPRQIAIWYQNKRARWKNQSLEVDYSSLQMRLETALSDKKQLEKEIDNLRGKLKRTQDMLLASQGCPPPVSSFSSYCDEGSSNFIDDGRRSWEIVDQTLQFQELYACLMMGEKEQTVRGPTESNQKDFWV</sequence>
<dbReference type="CDD" id="cd00086">
    <property type="entry name" value="homeodomain"/>
    <property type="match status" value="1"/>
</dbReference>
<dbReference type="Proteomes" id="UP000834106">
    <property type="component" value="Chromosome 2"/>
</dbReference>
<evidence type="ECO:0000256" key="10">
    <source>
        <dbReference type="RuleBase" id="RU369038"/>
    </source>
</evidence>
<comment type="subcellular location">
    <subcellularLocation>
        <location evidence="1 8 9">Nucleus</location>
    </subcellularLocation>
</comment>
<evidence type="ECO:0000256" key="6">
    <source>
        <dbReference type="ARBA" id="ARBA00023242"/>
    </source>
</evidence>
<dbReference type="SMART" id="SM00389">
    <property type="entry name" value="HOX"/>
    <property type="match status" value="1"/>
</dbReference>
<keyword evidence="6 8" id="KW-0539">Nucleus</keyword>
<feature type="region of interest" description="Disordered" evidence="12">
    <location>
        <begin position="1"/>
        <end position="25"/>
    </location>
</feature>
<keyword evidence="4 8" id="KW-0371">Homeobox</keyword>
<keyword evidence="5 10" id="KW-0804">Transcription</keyword>
<dbReference type="SUPFAM" id="SSF46689">
    <property type="entry name" value="Homeodomain-like"/>
    <property type="match status" value="1"/>
</dbReference>
<evidence type="ECO:0000256" key="7">
    <source>
        <dbReference type="ARBA" id="ARBA00025748"/>
    </source>
</evidence>
<keyword evidence="2 10" id="KW-0805">Transcription regulation</keyword>
<evidence type="ECO:0000256" key="9">
    <source>
        <dbReference type="RuleBase" id="RU000682"/>
    </source>
</evidence>
<keyword evidence="3 8" id="KW-0238">DNA-binding</keyword>
<dbReference type="GO" id="GO:0043565">
    <property type="term" value="F:sequence-specific DNA binding"/>
    <property type="evidence" value="ECO:0007669"/>
    <property type="project" value="TreeGrafter"/>
</dbReference>
<protein>
    <recommendedName>
        <fullName evidence="10">Homeobox-leucine zipper protein</fullName>
    </recommendedName>
    <alternativeName>
        <fullName evidence="10">HD-ZIP protein</fullName>
    </alternativeName>
    <alternativeName>
        <fullName evidence="10">Homeodomain transcription factor</fullName>
    </alternativeName>
</protein>
<dbReference type="PANTHER" id="PTHR24326:SF522">
    <property type="entry name" value="HOMEOBOX-LEUCINE ZIPPER PROTEIN ATHB-52"/>
    <property type="match status" value="1"/>
</dbReference>
<evidence type="ECO:0000256" key="4">
    <source>
        <dbReference type="ARBA" id="ARBA00023155"/>
    </source>
</evidence>
<dbReference type="InterPro" id="IPR009057">
    <property type="entry name" value="Homeodomain-like_sf"/>
</dbReference>
<accession>A0AAD2DK78</accession>
<reference evidence="14" key="1">
    <citation type="submission" date="2023-05" db="EMBL/GenBank/DDBJ databases">
        <authorList>
            <person name="Huff M."/>
        </authorList>
    </citation>
    <scope>NUCLEOTIDE SEQUENCE</scope>
</reference>
<feature type="coiled-coil region" evidence="11">
    <location>
        <begin position="82"/>
        <end position="116"/>
    </location>
</feature>
<name>A0AAD2DK78_9LAMI</name>
<comment type="function">
    <text evidence="10">Transcription factor.</text>
</comment>
<evidence type="ECO:0000259" key="13">
    <source>
        <dbReference type="PROSITE" id="PS50071"/>
    </source>
</evidence>
<dbReference type="Gene3D" id="1.10.10.60">
    <property type="entry name" value="Homeodomain-like"/>
    <property type="match status" value="1"/>
</dbReference>
<dbReference type="GO" id="GO:0000981">
    <property type="term" value="F:DNA-binding transcription factor activity, RNA polymerase II-specific"/>
    <property type="evidence" value="ECO:0007669"/>
    <property type="project" value="UniProtKB-UniRule"/>
</dbReference>
<evidence type="ECO:0000256" key="1">
    <source>
        <dbReference type="ARBA" id="ARBA00004123"/>
    </source>
</evidence>
<dbReference type="GO" id="GO:0045893">
    <property type="term" value="P:positive regulation of DNA-templated transcription"/>
    <property type="evidence" value="ECO:0007669"/>
    <property type="project" value="TreeGrafter"/>
</dbReference>
<dbReference type="PROSITE" id="PS00027">
    <property type="entry name" value="HOMEOBOX_1"/>
    <property type="match status" value="1"/>
</dbReference>
<feature type="compositionally biased region" description="Basic residues" evidence="12">
    <location>
        <begin position="10"/>
        <end position="24"/>
    </location>
</feature>
<keyword evidence="15" id="KW-1185">Reference proteome</keyword>
<evidence type="ECO:0000256" key="5">
    <source>
        <dbReference type="ARBA" id="ARBA00023163"/>
    </source>
</evidence>
<gene>
    <name evidence="14" type="ORF">FPE_LOCUS4474</name>
</gene>
<dbReference type="GO" id="GO:0005634">
    <property type="term" value="C:nucleus"/>
    <property type="evidence" value="ECO:0007669"/>
    <property type="project" value="UniProtKB-SubCell"/>
</dbReference>
<evidence type="ECO:0000256" key="11">
    <source>
        <dbReference type="SAM" id="Coils"/>
    </source>
</evidence>
<proteinExistence type="inferred from homology"/>
<evidence type="ECO:0000256" key="12">
    <source>
        <dbReference type="SAM" id="MobiDB-lite"/>
    </source>
</evidence>
<dbReference type="AlphaFoldDB" id="A0AAD2DK78"/>
<evidence type="ECO:0000256" key="8">
    <source>
        <dbReference type="PROSITE-ProRule" id="PRU00108"/>
    </source>
</evidence>
<evidence type="ECO:0000256" key="3">
    <source>
        <dbReference type="ARBA" id="ARBA00023125"/>
    </source>
</evidence>